<keyword evidence="14" id="KW-0732">Signal</keyword>
<evidence type="ECO:0000256" key="13">
    <source>
        <dbReference type="SAM" id="MobiDB-lite"/>
    </source>
</evidence>
<dbReference type="OrthoDB" id="348678at2759"/>
<comment type="catalytic activity">
    <reaction evidence="12">
        <text>[phosphate](n+1) + n H2O = (n+1) phosphate + n H(+)</text>
        <dbReference type="Rhea" id="RHEA:22452"/>
        <dbReference type="Rhea" id="RHEA-COMP:14280"/>
        <dbReference type="ChEBI" id="CHEBI:15377"/>
        <dbReference type="ChEBI" id="CHEBI:15378"/>
        <dbReference type="ChEBI" id="CHEBI:16838"/>
        <dbReference type="ChEBI" id="CHEBI:43474"/>
        <dbReference type="EC" id="3.6.1.10"/>
    </reaction>
</comment>
<dbReference type="FunFam" id="3.60.21.10:FF:000082">
    <property type="entry name" value="Endopolyphosphatase"/>
    <property type="match status" value="1"/>
</dbReference>
<feature type="chain" id="PRO_5034567211" description="Endopolyphosphatase" evidence="14">
    <location>
        <begin position="24"/>
        <end position="704"/>
    </location>
</feature>
<organism evidence="15 16">
    <name type="scientific">Ophiocordyceps sinensis</name>
    <dbReference type="NCBI Taxonomy" id="72228"/>
    <lineage>
        <taxon>Eukaryota</taxon>
        <taxon>Fungi</taxon>
        <taxon>Dikarya</taxon>
        <taxon>Ascomycota</taxon>
        <taxon>Pezizomycotina</taxon>
        <taxon>Sordariomycetes</taxon>
        <taxon>Hypocreomycetidae</taxon>
        <taxon>Hypocreales</taxon>
        <taxon>Ophiocordycipitaceae</taxon>
        <taxon>Ophiocordyceps</taxon>
    </lineage>
</organism>
<feature type="signal peptide" evidence="14">
    <location>
        <begin position="1"/>
        <end position="23"/>
    </location>
</feature>
<dbReference type="PIRSF" id="PIRSF027093">
    <property type="entry name" value="EndopolyPtase_N1"/>
    <property type="match status" value="1"/>
</dbReference>
<sequence length="704" mass="80576">MRLRACRRLTLLFLALASSSVASQSQSQSRLQPTLHGRFLHITDFHPDEFYKVHSSSAAGVACHRGKGMAGTYGAEKTDCDSPFALVDATLDWVAENIKDDIDFVVWTGDSARHDSDERHPRNEKAVLDSNRAVTAKIVDTFASSRDGRLSVPVIPTLGNNDFLPHNIMSPGPNRWLRAYGDIWRRFIPEDQRHSFQYGGWFYVEVIPDKLAVFSHNTMFFFERNAAVDGCADASEPGYKHMEWLRVQLQRMRQRGLKAILMGHVPPARTQGKQNWDETCWQRYTLWLRQYRDVVTASVFGHMNIDHFLLQDTEQLDLVGGVHKVADDEDGDEGEEDDDGDKVKTETHGDDVSAQSQGDYLQELRDEWSDLPDSIVAMLEEGDDGDGDGGSDKKTNKHNKHKHKKHKHKKHKHKKHKYRNIGGKHAERYHLSFVSPSVVPNYLPTLRVFEYNITGLEHASLWQDTFDGQEPLPPAAPQSREDGEQVHQELKRQVAAEKRGRKRKRGHKKKHGNKGRDSDNLIVPEAPAKESLPGPAHHAQPLTLTGYVQYYANLTYINNDVRESRWRDGNPDNTSPKHKPQTRGFEYQVEYRTADDRFYKLRDLTVKRYLHLAYRMRQVKQECADDAGAPSDAGYEARRDDEDMGDDVETEADDVETEADDVDDLDVDAGKKKNKKRREKNETWLHFLGHAFVNTVSKEHLERM</sequence>
<evidence type="ECO:0000256" key="8">
    <source>
        <dbReference type="ARBA" id="ARBA00022968"/>
    </source>
</evidence>
<evidence type="ECO:0000256" key="9">
    <source>
        <dbReference type="ARBA" id="ARBA00022989"/>
    </source>
</evidence>
<dbReference type="Proteomes" id="UP000557566">
    <property type="component" value="Unassembled WGS sequence"/>
</dbReference>
<feature type="compositionally biased region" description="Acidic residues" evidence="13">
    <location>
        <begin position="327"/>
        <end position="340"/>
    </location>
</feature>
<protein>
    <recommendedName>
        <fullName evidence="4 12">Endopolyphosphatase</fullName>
        <ecNumber evidence="3 12">3.6.1.10</ecNumber>
    </recommendedName>
</protein>
<comment type="subcellular location">
    <subcellularLocation>
        <location evidence="1">Vacuole membrane</location>
        <topology evidence="1">Single-pass type II membrane protein</topology>
    </subcellularLocation>
</comment>
<feature type="region of interest" description="Disordered" evidence="13">
    <location>
        <begin position="325"/>
        <end position="357"/>
    </location>
</feature>
<keyword evidence="6" id="KW-0812">Transmembrane</keyword>
<dbReference type="GO" id="GO:0004309">
    <property type="term" value="F:exopolyphosphatase activity"/>
    <property type="evidence" value="ECO:0007669"/>
    <property type="project" value="TreeGrafter"/>
</dbReference>
<comment type="caution">
    <text evidence="15">The sequence shown here is derived from an EMBL/GenBank/DDBJ whole genome shotgun (WGS) entry which is preliminary data.</text>
</comment>
<reference evidence="15 16" key="1">
    <citation type="journal article" date="2020" name="Genome Biol. Evol.">
        <title>A new high-quality draft genome assembly of the Chinese cordyceps Ophiocordyceps sinensis.</title>
        <authorList>
            <person name="Shu R."/>
            <person name="Zhang J."/>
            <person name="Meng Q."/>
            <person name="Zhang H."/>
            <person name="Zhou G."/>
            <person name="Li M."/>
            <person name="Wu P."/>
            <person name="Zhao Y."/>
            <person name="Chen C."/>
            <person name="Qin Q."/>
        </authorList>
    </citation>
    <scope>NUCLEOTIDE SEQUENCE [LARGE SCALE GENOMIC DNA]</scope>
    <source>
        <strain evidence="15 16">IOZ07</strain>
    </source>
</reference>
<dbReference type="AlphaFoldDB" id="A0A8H4PUG5"/>
<dbReference type="InterPro" id="IPR029052">
    <property type="entry name" value="Metallo-depent_PP-like"/>
</dbReference>
<keyword evidence="10 12" id="KW-0472">Membrane</keyword>
<evidence type="ECO:0000256" key="10">
    <source>
        <dbReference type="ARBA" id="ARBA00023136"/>
    </source>
</evidence>
<comment type="function">
    <text evidence="12">Catalyzes the hydrolysis of inorganic polyphosphate (polyP) chains of many hundreds of phosphate residues into shorter lengths.</text>
</comment>
<dbReference type="GO" id="GO:0000298">
    <property type="term" value="F:endopolyphosphatase activity"/>
    <property type="evidence" value="ECO:0007669"/>
    <property type="project" value="UniProtKB-EC"/>
</dbReference>
<proteinExistence type="inferred from homology"/>
<keyword evidence="7 12" id="KW-0378">Hydrolase</keyword>
<keyword evidence="11" id="KW-0325">Glycoprotein</keyword>
<keyword evidence="9" id="KW-1133">Transmembrane helix</keyword>
<evidence type="ECO:0000256" key="14">
    <source>
        <dbReference type="SAM" id="SignalP"/>
    </source>
</evidence>
<feature type="region of interest" description="Disordered" evidence="13">
    <location>
        <begin position="465"/>
        <end position="537"/>
    </location>
</feature>
<dbReference type="InterPro" id="IPR041805">
    <property type="entry name" value="ASMase/PPN1_MPP"/>
</dbReference>
<evidence type="ECO:0000256" key="12">
    <source>
        <dbReference type="PIRNR" id="PIRNR027093"/>
    </source>
</evidence>
<dbReference type="PANTHER" id="PTHR10340">
    <property type="entry name" value="SPHINGOMYELIN PHOSPHODIESTERASE"/>
    <property type="match status" value="1"/>
</dbReference>
<dbReference type="GO" id="GO:0000324">
    <property type="term" value="C:fungal-type vacuole"/>
    <property type="evidence" value="ECO:0007669"/>
    <property type="project" value="TreeGrafter"/>
</dbReference>
<feature type="region of interest" description="Disordered" evidence="13">
    <location>
        <begin position="563"/>
        <end position="582"/>
    </location>
</feature>
<dbReference type="SUPFAM" id="SSF56300">
    <property type="entry name" value="Metallo-dependent phosphatases"/>
    <property type="match status" value="1"/>
</dbReference>
<dbReference type="GO" id="GO:0005774">
    <property type="term" value="C:vacuolar membrane"/>
    <property type="evidence" value="ECO:0007669"/>
    <property type="project" value="UniProtKB-SubCell"/>
</dbReference>
<dbReference type="InterPro" id="IPR012358">
    <property type="entry name" value="EndopolyPtase_N1"/>
</dbReference>
<dbReference type="CDD" id="cd00842">
    <property type="entry name" value="MPP_ASMase"/>
    <property type="match status" value="1"/>
</dbReference>
<dbReference type="EMBL" id="JAAVMX010000003">
    <property type="protein sequence ID" value="KAF4510667.1"/>
    <property type="molecule type" value="Genomic_DNA"/>
</dbReference>
<evidence type="ECO:0000256" key="2">
    <source>
        <dbReference type="ARBA" id="ARBA00010399"/>
    </source>
</evidence>
<feature type="compositionally biased region" description="Basic residues" evidence="13">
    <location>
        <begin position="395"/>
        <end position="417"/>
    </location>
</feature>
<evidence type="ECO:0000256" key="3">
    <source>
        <dbReference type="ARBA" id="ARBA00012459"/>
    </source>
</evidence>
<evidence type="ECO:0000256" key="11">
    <source>
        <dbReference type="ARBA" id="ARBA00023180"/>
    </source>
</evidence>
<dbReference type="EC" id="3.6.1.10" evidence="3 12"/>
<evidence type="ECO:0000256" key="4">
    <source>
        <dbReference type="ARBA" id="ARBA00014458"/>
    </source>
</evidence>
<evidence type="ECO:0000256" key="5">
    <source>
        <dbReference type="ARBA" id="ARBA00022554"/>
    </source>
</evidence>
<evidence type="ECO:0000256" key="7">
    <source>
        <dbReference type="ARBA" id="ARBA00022801"/>
    </source>
</evidence>
<evidence type="ECO:0000313" key="15">
    <source>
        <dbReference type="EMBL" id="KAF4510667.1"/>
    </source>
</evidence>
<keyword evidence="8" id="KW-0735">Signal-anchor</keyword>
<feature type="compositionally biased region" description="Acidic residues" evidence="13">
    <location>
        <begin position="380"/>
        <end position="389"/>
    </location>
</feature>
<keyword evidence="5 12" id="KW-0926">Vacuole</keyword>
<evidence type="ECO:0000256" key="6">
    <source>
        <dbReference type="ARBA" id="ARBA00022692"/>
    </source>
</evidence>
<feature type="compositionally biased region" description="Basic and acidic residues" evidence="13">
    <location>
        <begin position="341"/>
        <end position="351"/>
    </location>
</feature>
<name>A0A8H4PUG5_9HYPO</name>
<evidence type="ECO:0000256" key="1">
    <source>
        <dbReference type="ARBA" id="ARBA00004576"/>
    </source>
</evidence>
<dbReference type="PANTHER" id="PTHR10340:SF55">
    <property type="entry name" value="ENDOPOLYPHOSPHATASE"/>
    <property type="match status" value="1"/>
</dbReference>
<feature type="compositionally biased region" description="Basic and acidic residues" evidence="13">
    <location>
        <begin position="479"/>
        <end position="498"/>
    </location>
</feature>
<dbReference type="GO" id="GO:0006798">
    <property type="term" value="P:polyphosphate catabolic process"/>
    <property type="evidence" value="ECO:0007669"/>
    <property type="project" value="TreeGrafter"/>
</dbReference>
<evidence type="ECO:0000313" key="16">
    <source>
        <dbReference type="Proteomes" id="UP000557566"/>
    </source>
</evidence>
<feature type="region of interest" description="Disordered" evidence="13">
    <location>
        <begin position="379"/>
        <end position="417"/>
    </location>
</feature>
<comment type="similarity">
    <text evidence="2">Belongs to the endopolyphosphatase PPN1 family.</text>
</comment>
<accession>A0A8H4PUG5</accession>
<feature type="compositionally biased region" description="Acidic residues" evidence="13">
    <location>
        <begin position="642"/>
        <end position="667"/>
    </location>
</feature>
<gene>
    <name evidence="15" type="ORF">G6O67_002542</name>
</gene>
<keyword evidence="16" id="KW-1185">Reference proteome</keyword>
<dbReference type="GO" id="GO:0008081">
    <property type="term" value="F:phosphoric diester hydrolase activity"/>
    <property type="evidence" value="ECO:0007669"/>
    <property type="project" value="TreeGrafter"/>
</dbReference>
<feature type="region of interest" description="Disordered" evidence="13">
    <location>
        <begin position="622"/>
        <end position="678"/>
    </location>
</feature>
<feature type="compositionally biased region" description="Basic residues" evidence="13">
    <location>
        <begin position="499"/>
        <end position="513"/>
    </location>
</feature>